<gene>
    <name evidence="2" type="ORF">Terrestrivirus3_149</name>
</gene>
<reference evidence="2" key="1">
    <citation type="submission" date="2018-10" db="EMBL/GenBank/DDBJ databases">
        <title>Hidden diversity of soil giant viruses.</title>
        <authorList>
            <person name="Schulz F."/>
            <person name="Alteio L."/>
            <person name="Goudeau D."/>
            <person name="Ryan E.M."/>
            <person name="Malmstrom R.R."/>
            <person name="Blanchard J."/>
            <person name="Woyke T."/>
        </authorList>
    </citation>
    <scope>NUCLEOTIDE SEQUENCE</scope>
    <source>
        <strain evidence="2">TEV1</strain>
    </source>
</reference>
<accession>A0A3G4ZLZ3</accession>
<keyword evidence="1" id="KW-0472">Membrane</keyword>
<feature type="transmembrane region" description="Helical" evidence="1">
    <location>
        <begin position="86"/>
        <end position="106"/>
    </location>
</feature>
<sequence length="205" mass="24107">MSDLPAYELEQLPPYSVFDSSKRLNKIYNYTNDRMLIIKLLLAFINSYCFLLFNIFRVCVGIIFWNDTCENSYNSPYDINIKFREINVIMGSIHIVIGILLIIEVFKYFNHIKNHKLNPETTFTLFECKNKCIMTLIYFFVFMTPLFTCTVDLLVYVANYNTSCCSLITIPSIMNAIYLYGIVVLIIIFSFGYCCVRMFYGWYNS</sequence>
<feature type="transmembrane region" description="Helical" evidence="1">
    <location>
        <begin position="40"/>
        <end position="66"/>
    </location>
</feature>
<name>A0A3G4ZLZ3_9VIRU</name>
<feature type="transmembrane region" description="Helical" evidence="1">
    <location>
        <begin position="136"/>
        <end position="157"/>
    </location>
</feature>
<proteinExistence type="predicted"/>
<feature type="transmembrane region" description="Helical" evidence="1">
    <location>
        <begin position="177"/>
        <end position="200"/>
    </location>
</feature>
<dbReference type="EMBL" id="MK071981">
    <property type="protein sequence ID" value="AYV75880.1"/>
    <property type="molecule type" value="Genomic_DNA"/>
</dbReference>
<evidence type="ECO:0000256" key="1">
    <source>
        <dbReference type="SAM" id="Phobius"/>
    </source>
</evidence>
<keyword evidence="1" id="KW-1133">Transmembrane helix</keyword>
<organism evidence="2">
    <name type="scientific">Terrestrivirus sp</name>
    <dbReference type="NCBI Taxonomy" id="2487775"/>
    <lineage>
        <taxon>Viruses</taxon>
        <taxon>Varidnaviria</taxon>
        <taxon>Bamfordvirae</taxon>
        <taxon>Nucleocytoviricota</taxon>
        <taxon>Megaviricetes</taxon>
        <taxon>Imitervirales</taxon>
        <taxon>Mimiviridae</taxon>
        <taxon>Klosneuvirinae</taxon>
    </lineage>
</organism>
<protein>
    <submittedName>
        <fullName evidence="2">Uncharacterized protein</fullName>
    </submittedName>
</protein>
<evidence type="ECO:0000313" key="2">
    <source>
        <dbReference type="EMBL" id="AYV75880.1"/>
    </source>
</evidence>
<keyword evidence="1" id="KW-0812">Transmembrane</keyword>